<comment type="caution">
    <text evidence="2">The sequence shown here is derived from an EMBL/GenBank/DDBJ whole genome shotgun (WGS) entry which is preliminary data.</text>
</comment>
<evidence type="ECO:0008006" key="4">
    <source>
        <dbReference type="Google" id="ProtNLM"/>
    </source>
</evidence>
<feature type="signal peptide" evidence="1">
    <location>
        <begin position="1"/>
        <end position="23"/>
    </location>
</feature>
<name>A0ABR9VBC3_9CYAN</name>
<evidence type="ECO:0000313" key="3">
    <source>
        <dbReference type="Proteomes" id="UP000606776"/>
    </source>
</evidence>
<dbReference type="EMBL" id="JADEWB010000025">
    <property type="protein sequence ID" value="MBE9235786.1"/>
    <property type="molecule type" value="Genomic_DNA"/>
</dbReference>
<keyword evidence="3" id="KW-1185">Reference proteome</keyword>
<gene>
    <name evidence="2" type="ORF">IQ227_06980</name>
</gene>
<keyword evidence="1" id="KW-0732">Signal</keyword>
<protein>
    <recommendedName>
        <fullName evidence="4">Spore coat protein U domain-containing protein</fullName>
    </recommendedName>
</protein>
<dbReference type="RefSeq" id="WP_193942295.1">
    <property type="nucleotide sequence ID" value="NZ_JADEWB010000025.1"/>
</dbReference>
<proteinExistence type="predicted"/>
<dbReference type="Proteomes" id="UP000606776">
    <property type="component" value="Unassembled WGS sequence"/>
</dbReference>
<organism evidence="2 3">
    <name type="scientific">Sphaerospermopsis aphanizomenoides LEGE 00250</name>
    <dbReference type="NCBI Taxonomy" id="2777972"/>
    <lineage>
        <taxon>Bacteria</taxon>
        <taxon>Bacillati</taxon>
        <taxon>Cyanobacteriota</taxon>
        <taxon>Cyanophyceae</taxon>
        <taxon>Nostocales</taxon>
        <taxon>Aphanizomenonaceae</taxon>
        <taxon>Sphaerospermopsis</taxon>
        <taxon>Sphaerospermopsis aphanizomenoides</taxon>
    </lineage>
</organism>
<feature type="chain" id="PRO_5046542098" description="Spore coat protein U domain-containing protein" evidence="1">
    <location>
        <begin position="24"/>
        <end position="175"/>
    </location>
</feature>
<evidence type="ECO:0000313" key="2">
    <source>
        <dbReference type="EMBL" id="MBE9235786.1"/>
    </source>
</evidence>
<accession>A0ABR9VBC3</accession>
<sequence>MRRLALVAGIALSAVAFSPKAQAQTPANVNFTGSVTATCAINSITNGTLAKINDNQYVADGFSPGNTSGTGSAAIINVSCNAGTTFTITSVSDNGGSVNLSAASGTATSQDGGVTIRDAATGTKVSGDALNSPGSVIAGPISAKDYAVQLNLFRSDSPLPVGTYNIRSLVTLTPQ</sequence>
<evidence type="ECO:0000256" key="1">
    <source>
        <dbReference type="SAM" id="SignalP"/>
    </source>
</evidence>
<reference evidence="2 3" key="1">
    <citation type="submission" date="2020-10" db="EMBL/GenBank/DDBJ databases">
        <authorList>
            <person name="Castelo-Branco R."/>
            <person name="Eusebio N."/>
            <person name="Adriana R."/>
            <person name="Vieira A."/>
            <person name="Brugerolle De Fraissinette N."/>
            <person name="Rezende De Castro R."/>
            <person name="Schneider M.P."/>
            <person name="Vasconcelos V."/>
            <person name="Leao P.N."/>
        </authorList>
    </citation>
    <scope>NUCLEOTIDE SEQUENCE [LARGE SCALE GENOMIC DNA]</scope>
    <source>
        <strain evidence="2 3">LEGE 00250</strain>
    </source>
</reference>